<reference evidence="2 3" key="1">
    <citation type="submission" date="2023-07" db="EMBL/GenBank/DDBJ databases">
        <title>Sequencing the genomes of 1000 actinobacteria strains.</title>
        <authorList>
            <person name="Klenk H.-P."/>
        </authorList>
    </citation>
    <scope>NUCLEOTIDE SEQUENCE [LARGE SCALE GENOMIC DNA]</scope>
    <source>
        <strain evidence="2 3">DSM 41600</strain>
    </source>
</reference>
<feature type="compositionally biased region" description="Basic and acidic residues" evidence="1">
    <location>
        <begin position="84"/>
        <end position="96"/>
    </location>
</feature>
<sequence>MTRVRRARSALLGAAAVVVSAGIRRWRRRPSRIAPVTDAPGGGRWLTVTVNCSPTEVWAEALPEPLGRYGDRLEIRIRPAPGDRGTELAARTKDQPSRLATSLPGRLAGRDPRQGVRRALREAKSLLEAREVLLPDAPPTAHPSLGGRIVGLLTRRSREEGVL</sequence>
<gene>
    <name evidence="2" type="ORF">JOF35_002281</name>
</gene>
<dbReference type="EMBL" id="JAURUE010000001">
    <property type="protein sequence ID" value="MDP9610004.1"/>
    <property type="molecule type" value="Genomic_DNA"/>
</dbReference>
<dbReference type="Proteomes" id="UP001234880">
    <property type="component" value="Unassembled WGS sequence"/>
</dbReference>
<dbReference type="InterPro" id="IPR023393">
    <property type="entry name" value="START-like_dom_sf"/>
</dbReference>
<dbReference type="Gene3D" id="3.30.530.20">
    <property type="match status" value="1"/>
</dbReference>
<proteinExistence type="predicted"/>
<organism evidence="2 3">
    <name type="scientific">Streptomyces demainii</name>
    <dbReference type="NCBI Taxonomy" id="588122"/>
    <lineage>
        <taxon>Bacteria</taxon>
        <taxon>Bacillati</taxon>
        <taxon>Actinomycetota</taxon>
        <taxon>Actinomycetes</taxon>
        <taxon>Kitasatosporales</taxon>
        <taxon>Streptomycetaceae</taxon>
        <taxon>Streptomyces</taxon>
    </lineage>
</organism>
<accession>A0ABT9KNI7</accession>
<name>A0ABT9KNI7_9ACTN</name>
<protein>
    <recommendedName>
        <fullName evidence="4">SRPBCC family protein</fullName>
    </recommendedName>
</protein>
<evidence type="ECO:0000256" key="1">
    <source>
        <dbReference type="SAM" id="MobiDB-lite"/>
    </source>
</evidence>
<keyword evidence="3" id="KW-1185">Reference proteome</keyword>
<evidence type="ECO:0000313" key="2">
    <source>
        <dbReference type="EMBL" id="MDP9610004.1"/>
    </source>
</evidence>
<evidence type="ECO:0000313" key="3">
    <source>
        <dbReference type="Proteomes" id="UP001234880"/>
    </source>
</evidence>
<feature type="region of interest" description="Disordered" evidence="1">
    <location>
        <begin position="80"/>
        <end position="115"/>
    </location>
</feature>
<comment type="caution">
    <text evidence="2">The sequence shown here is derived from an EMBL/GenBank/DDBJ whole genome shotgun (WGS) entry which is preliminary data.</text>
</comment>
<evidence type="ECO:0008006" key="4">
    <source>
        <dbReference type="Google" id="ProtNLM"/>
    </source>
</evidence>
<dbReference type="RefSeq" id="WP_064455252.1">
    <property type="nucleotide sequence ID" value="NZ_JAURUE010000001.1"/>
</dbReference>